<gene>
    <name evidence="10" type="ORF">CPAG_00029</name>
</gene>
<feature type="transmembrane region" description="Helical" evidence="8">
    <location>
        <begin position="254"/>
        <end position="271"/>
    </location>
</feature>
<feature type="transmembrane region" description="Helical" evidence="8">
    <location>
        <begin position="490"/>
        <end position="507"/>
    </location>
</feature>
<feature type="domain" description="Bicarbonate transporter-like transmembrane" evidence="9">
    <location>
        <begin position="44"/>
        <end position="214"/>
    </location>
</feature>
<evidence type="ECO:0000256" key="4">
    <source>
        <dbReference type="ARBA" id="ARBA00022692"/>
    </source>
</evidence>
<dbReference type="GO" id="GO:0006820">
    <property type="term" value="P:monoatomic anion transport"/>
    <property type="evidence" value="ECO:0007669"/>
    <property type="project" value="InterPro"/>
</dbReference>
<evidence type="ECO:0000259" key="9">
    <source>
        <dbReference type="Pfam" id="PF00955"/>
    </source>
</evidence>
<dbReference type="EMBL" id="DS268109">
    <property type="protein sequence ID" value="KMM63676.1"/>
    <property type="molecule type" value="Genomic_DNA"/>
</dbReference>
<keyword evidence="6 8" id="KW-0472">Membrane</keyword>
<organism evidence="10 11">
    <name type="scientific">Coccidioides posadasii RMSCC 3488</name>
    <dbReference type="NCBI Taxonomy" id="454284"/>
    <lineage>
        <taxon>Eukaryota</taxon>
        <taxon>Fungi</taxon>
        <taxon>Dikarya</taxon>
        <taxon>Ascomycota</taxon>
        <taxon>Pezizomycotina</taxon>
        <taxon>Eurotiomycetes</taxon>
        <taxon>Eurotiomycetidae</taxon>
        <taxon>Onygenales</taxon>
        <taxon>Onygenaceae</taxon>
        <taxon>Coccidioides</taxon>
    </lineage>
</organism>
<proteinExistence type="inferred from homology"/>
<evidence type="ECO:0000256" key="1">
    <source>
        <dbReference type="ARBA" id="ARBA00004128"/>
    </source>
</evidence>
<sequence>MSSRSTTDAGADSPPPLTRERTRDAYTYENLRGWKRYRILRPGRGIYHDIRRRLPYYKSDIIDGFTYRTIASTVRMYFVNLLPAIAYTLDMYRRTGEFFGINEALFSSALAAVVFSLLSAQPLTVVGITGLISLFNFTIYDIIKIYDVSIYPQFICWTGIWAAIFHWLVAIWNWCDYMRYVTDFSSEAFGMYVGIIYLIKGVEELVSEFASHGLVAGYLSCLIGILYFGSIYALEKLGASNVLNPTLRGLLADYAYPIGTMFWVGFSHIPGRLEAADIGRVPITRAFYPTQPRSWLIEFWNLDTKWIFVAIPFGFLTMLLFYYDHNVSSLTAQARQFPLKKPGGFHWDFFLLGCTTFVAGILGLPMPNGLVPQAPVHTDSLTIYETELKIISTAEGEGAEIRRPVVRAKAVVEQRLSHFFMALLLIGTMTGPLLIVLHTMPVAVFAGVFFIVGWGSIESNGILQKVIFLFREDRFIHRDEPLLLIRKRKVVLYVGLQMFGVACTVAISHTIAAIGFPVLICLLIPVRVWLLPRWFYDKELEIMDDLTANNKVVLASLGGAPILPEGQRPEDYGLERKYSEERHGVPRQRAGSLHR</sequence>
<dbReference type="VEuPathDB" id="FungiDB:CPAG_00029"/>
<dbReference type="GO" id="GO:0046713">
    <property type="term" value="P:borate transport"/>
    <property type="evidence" value="ECO:0007669"/>
    <property type="project" value="TreeGrafter"/>
</dbReference>
<evidence type="ECO:0000256" key="3">
    <source>
        <dbReference type="ARBA" id="ARBA00022554"/>
    </source>
</evidence>
<dbReference type="GO" id="GO:0005774">
    <property type="term" value="C:vacuolar membrane"/>
    <property type="evidence" value="ECO:0007669"/>
    <property type="project" value="UniProtKB-SubCell"/>
</dbReference>
<feature type="transmembrane region" description="Helical" evidence="8">
    <location>
        <begin position="416"/>
        <end position="437"/>
    </location>
</feature>
<feature type="region of interest" description="Disordered" evidence="7">
    <location>
        <begin position="574"/>
        <end position="595"/>
    </location>
</feature>
<feature type="transmembrane region" description="Helical" evidence="8">
    <location>
        <begin position="154"/>
        <end position="174"/>
    </location>
</feature>
<evidence type="ECO:0000313" key="11">
    <source>
        <dbReference type="Proteomes" id="UP000054567"/>
    </source>
</evidence>
<evidence type="ECO:0000313" key="10">
    <source>
        <dbReference type="EMBL" id="KMM63676.1"/>
    </source>
</evidence>
<dbReference type="GO" id="GO:0005886">
    <property type="term" value="C:plasma membrane"/>
    <property type="evidence" value="ECO:0007669"/>
    <property type="project" value="TreeGrafter"/>
</dbReference>
<feature type="transmembrane region" description="Helical" evidence="8">
    <location>
        <begin position="443"/>
        <end position="470"/>
    </location>
</feature>
<feature type="transmembrane region" description="Helical" evidence="8">
    <location>
        <begin position="343"/>
        <end position="364"/>
    </location>
</feature>
<feature type="transmembrane region" description="Helical" evidence="8">
    <location>
        <begin position="124"/>
        <end position="142"/>
    </location>
</feature>
<dbReference type="OrthoDB" id="1735926at2759"/>
<feature type="compositionally biased region" description="Basic and acidic residues" evidence="7">
    <location>
        <begin position="574"/>
        <end position="584"/>
    </location>
</feature>
<keyword evidence="5 8" id="KW-1133">Transmembrane helix</keyword>
<comment type="similarity">
    <text evidence="2">Belongs to the anion exchanger (TC 2.A.31) family.</text>
</comment>
<dbReference type="PANTHER" id="PTHR11453">
    <property type="entry name" value="ANION EXCHANGE PROTEIN"/>
    <property type="match status" value="1"/>
</dbReference>
<feature type="transmembrane region" description="Helical" evidence="8">
    <location>
        <begin position="513"/>
        <end position="530"/>
    </location>
</feature>
<reference evidence="10 11" key="1">
    <citation type="submission" date="2007-06" db="EMBL/GenBank/DDBJ databases">
        <title>The Genome Sequence of Coccidioides posadasii RMSCC_3488.</title>
        <authorList>
            <consortium name="Coccidioides Genome Resources Consortium"/>
            <consortium name="The Broad Institute Genome Sequencing Platform"/>
            <person name="Henn M.R."/>
            <person name="Sykes S."/>
            <person name="Young S."/>
            <person name="Jaffe D."/>
            <person name="Berlin A."/>
            <person name="Alvarez P."/>
            <person name="Butler J."/>
            <person name="Gnerre S."/>
            <person name="Grabherr M."/>
            <person name="Mauceli E."/>
            <person name="Brockman W."/>
            <person name="Kodira C."/>
            <person name="Alvarado L."/>
            <person name="Zeng Q."/>
            <person name="Crawford M."/>
            <person name="Antoine C."/>
            <person name="Devon K."/>
            <person name="Galgiani J."/>
            <person name="Orsborn K."/>
            <person name="Lewis M.L."/>
            <person name="Nusbaum C."/>
            <person name="Galagan J."/>
            <person name="Birren B."/>
        </authorList>
    </citation>
    <scope>NUCLEOTIDE SEQUENCE [LARGE SCALE GENOMIC DNA]</scope>
    <source>
        <strain evidence="10 11">RMSCC 3488</strain>
    </source>
</reference>
<feature type="region of interest" description="Disordered" evidence="7">
    <location>
        <begin position="1"/>
        <end position="22"/>
    </location>
</feature>
<feature type="domain" description="Bicarbonate transporter-like transmembrane" evidence="9">
    <location>
        <begin position="219"/>
        <end position="546"/>
    </location>
</feature>
<dbReference type="GO" id="GO:0050801">
    <property type="term" value="P:monoatomic ion homeostasis"/>
    <property type="evidence" value="ECO:0007669"/>
    <property type="project" value="TreeGrafter"/>
</dbReference>
<evidence type="ECO:0000256" key="2">
    <source>
        <dbReference type="ARBA" id="ARBA00010993"/>
    </source>
</evidence>
<dbReference type="FunFam" id="1.10.287.570:FF:000003">
    <property type="entry name" value="Anion exchange family protein"/>
    <property type="match status" value="1"/>
</dbReference>
<reference evidence="11" key="2">
    <citation type="journal article" date="2009" name="Genome Res.">
        <title>Comparative genomic analyses of the human fungal pathogens Coccidioides and their relatives.</title>
        <authorList>
            <person name="Sharpton T.J."/>
            <person name="Stajich J.E."/>
            <person name="Rounsley S.D."/>
            <person name="Gardner M.J."/>
            <person name="Wortman J.R."/>
            <person name="Jordar V.S."/>
            <person name="Maiti R."/>
            <person name="Kodira C.D."/>
            <person name="Neafsey D.E."/>
            <person name="Zeng Q."/>
            <person name="Hung C.-Y."/>
            <person name="McMahan C."/>
            <person name="Muszewska A."/>
            <person name="Grynberg M."/>
            <person name="Mandel M.A."/>
            <person name="Kellner E.M."/>
            <person name="Barker B.M."/>
            <person name="Galgiani J.N."/>
            <person name="Orbach M.J."/>
            <person name="Kirkland T.N."/>
            <person name="Cole G.T."/>
            <person name="Henn M.R."/>
            <person name="Birren B.W."/>
            <person name="Taylor J.W."/>
        </authorList>
    </citation>
    <scope>NUCLEOTIDE SEQUENCE [LARGE SCALE GENOMIC DNA]</scope>
    <source>
        <strain evidence="11">RMSCC 3488</strain>
    </source>
</reference>
<dbReference type="AlphaFoldDB" id="A0A0J6ET57"/>
<feature type="transmembrane region" description="Helical" evidence="8">
    <location>
        <begin position="211"/>
        <end position="234"/>
    </location>
</feature>
<evidence type="ECO:0000256" key="5">
    <source>
        <dbReference type="ARBA" id="ARBA00022989"/>
    </source>
</evidence>
<feature type="transmembrane region" description="Helical" evidence="8">
    <location>
        <begin position="306"/>
        <end position="323"/>
    </location>
</feature>
<dbReference type="Proteomes" id="UP000054567">
    <property type="component" value="Unassembled WGS sequence"/>
</dbReference>
<evidence type="ECO:0000256" key="8">
    <source>
        <dbReference type="SAM" id="Phobius"/>
    </source>
</evidence>
<reference evidence="11" key="3">
    <citation type="journal article" date="2010" name="Genome Res.">
        <title>Population genomic sequencing of Coccidioides fungi reveals recent hybridization and transposon control.</title>
        <authorList>
            <person name="Neafsey D.E."/>
            <person name="Barker B.M."/>
            <person name="Sharpton T.J."/>
            <person name="Stajich J.E."/>
            <person name="Park D.J."/>
            <person name="Whiston E."/>
            <person name="Hung C.-Y."/>
            <person name="McMahan C."/>
            <person name="White J."/>
            <person name="Sykes S."/>
            <person name="Heiman D."/>
            <person name="Young S."/>
            <person name="Zeng Q."/>
            <person name="Abouelleil A."/>
            <person name="Aftuck L."/>
            <person name="Bessette D."/>
            <person name="Brown A."/>
            <person name="FitzGerald M."/>
            <person name="Lui A."/>
            <person name="Macdonald J.P."/>
            <person name="Priest M."/>
            <person name="Orbach M.J."/>
            <person name="Galgiani J.N."/>
            <person name="Kirkland T.N."/>
            <person name="Cole G.T."/>
            <person name="Birren B.W."/>
            <person name="Henn M.R."/>
            <person name="Taylor J.W."/>
            <person name="Rounsley S.D."/>
        </authorList>
    </citation>
    <scope>NUCLEOTIDE SEQUENCE [LARGE SCALE GENOMIC DNA]</scope>
    <source>
        <strain evidence="11">RMSCC 3488</strain>
    </source>
</reference>
<dbReference type="Pfam" id="PF00955">
    <property type="entry name" value="HCO3_cotransp"/>
    <property type="match status" value="2"/>
</dbReference>
<keyword evidence="4 8" id="KW-0812">Transmembrane</keyword>
<name>A0A0J6ET57_COCPO</name>
<keyword evidence="3" id="KW-0926">Vacuole</keyword>
<accession>A0A0J6ET57</accession>
<dbReference type="GO" id="GO:0005452">
    <property type="term" value="F:solute:inorganic anion antiporter activity"/>
    <property type="evidence" value="ECO:0007669"/>
    <property type="project" value="InterPro"/>
</dbReference>
<feature type="transmembrane region" description="Helical" evidence="8">
    <location>
        <begin position="180"/>
        <end position="199"/>
    </location>
</feature>
<dbReference type="PANTHER" id="PTHR11453:SF38">
    <property type="entry name" value="ANION TRANSPORTER (EUROFUNG)"/>
    <property type="match status" value="1"/>
</dbReference>
<comment type="subcellular location">
    <subcellularLocation>
        <location evidence="1">Vacuole membrane</location>
        <topology evidence="1">Multi-pass membrane protein</topology>
    </subcellularLocation>
</comment>
<evidence type="ECO:0000256" key="7">
    <source>
        <dbReference type="SAM" id="MobiDB-lite"/>
    </source>
</evidence>
<evidence type="ECO:0000256" key="6">
    <source>
        <dbReference type="ARBA" id="ARBA00023136"/>
    </source>
</evidence>
<dbReference type="InterPro" id="IPR011531">
    <property type="entry name" value="HCO3_transpt-like_TM_dom"/>
</dbReference>
<protein>
    <submittedName>
        <fullName evidence="10">Anion exchange family protein</fullName>
    </submittedName>
</protein>
<dbReference type="Gene3D" id="1.10.287.570">
    <property type="entry name" value="Helical hairpin bin"/>
    <property type="match status" value="1"/>
</dbReference>
<dbReference type="InterPro" id="IPR003020">
    <property type="entry name" value="HCO3_transpt_euk"/>
</dbReference>